<dbReference type="EMBL" id="JAESDN010000002">
    <property type="protein sequence ID" value="KAG7055371.1"/>
    <property type="molecule type" value="Genomic_DNA"/>
</dbReference>
<gene>
    <name evidence="1" type="ORF">JMJ77_007831</name>
</gene>
<organism evidence="1 2">
    <name type="scientific">Colletotrichum scovillei</name>
    <dbReference type="NCBI Taxonomy" id="1209932"/>
    <lineage>
        <taxon>Eukaryota</taxon>
        <taxon>Fungi</taxon>
        <taxon>Dikarya</taxon>
        <taxon>Ascomycota</taxon>
        <taxon>Pezizomycotina</taxon>
        <taxon>Sordariomycetes</taxon>
        <taxon>Hypocreomycetidae</taxon>
        <taxon>Glomerellales</taxon>
        <taxon>Glomerellaceae</taxon>
        <taxon>Colletotrichum</taxon>
        <taxon>Colletotrichum acutatum species complex</taxon>
    </lineage>
</organism>
<reference evidence="1" key="1">
    <citation type="submission" date="2021-05" db="EMBL/GenBank/DDBJ databases">
        <title>Comparative genomics of three Colletotrichum scovillei strains and genetic complementation revealed genes involved fungal growth and virulence on chili pepper.</title>
        <authorList>
            <person name="Hsieh D.-K."/>
            <person name="Chuang S.-C."/>
            <person name="Chen C.-Y."/>
            <person name="Chao Y.-T."/>
            <person name="Lu M.-Y.J."/>
            <person name="Lee M.-H."/>
            <person name="Shih M.-C."/>
        </authorList>
    </citation>
    <scope>NUCLEOTIDE SEQUENCE</scope>
    <source>
        <strain evidence="1">Coll-153</strain>
    </source>
</reference>
<dbReference type="Proteomes" id="UP000699042">
    <property type="component" value="Unassembled WGS sequence"/>
</dbReference>
<proteinExistence type="predicted"/>
<dbReference type="AlphaFoldDB" id="A0A9P7RDL0"/>
<evidence type="ECO:0000313" key="2">
    <source>
        <dbReference type="Proteomes" id="UP000699042"/>
    </source>
</evidence>
<keyword evidence="2" id="KW-1185">Reference proteome</keyword>
<name>A0A9P7RDL0_9PEZI</name>
<accession>A0A9P7RDL0</accession>
<protein>
    <submittedName>
        <fullName evidence="1">Uncharacterized protein</fullName>
    </submittedName>
</protein>
<comment type="caution">
    <text evidence="1">The sequence shown here is derived from an EMBL/GenBank/DDBJ whole genome shotgun (WGS) entry which is preliminary data.</text>
</comment>
<evidence type="ECO:0000313" key="1">
    <source>
        <dbReference type="EMBL" id="KAG7055371.1"/>
    </source>
</evidence>
<sequence length="46" mass="5095">MNDWVLESGGAIKLGRKLGTGLCILLRDQKSALSLLRYRDNPVADH</sequence>